<feature type="domain" description="Thioredoxin" evidence="2">
    <location>
        <begin position="75"/>
        <end position="156"/>
    </location>
</feature>
<dbReference type="Pfam" id="PF00085">
    <property type="entry name" value="Thioredoxin"/>
    <property type="match status" value="1"/>
</dbReference>
<dbReference type="PANTHER" id="PTHR21148">
    <property type="entry name" value="THIOREDOXIN DOMAIN-CONTAINING PROTEIN 9"/>
    <property type="match status" value="1"/>
</dbReference>
<dbReference type="InterPro" id="IPR013766">
    <property type="entry name" value="Thioredoxin_domain"/>
</dbReference>
<evidence type="ECO:0000256" key="1">
    <source>
        <dbReference type="SAM" id="MobiDB-lite"/>
    </source>
</evidence>
<name>A0AA86W3I5_9FABA</name>
<organism evidence="3 4">
    <name type="scientific">Sphenostylis stenocarpa</name>
    <dbReference type="NCBI Taxonomy" id="92480"/>
    <lineage>
        <taxon>Eukaryota</taxon>
        <taxon>Viridiplantae</taxon>
        <taxon>Streptophyta</taxon>
        <taxon>Embryophyta</taxon>
        <taxon>Tracheophyta</taxon>
        <taxon>Spermatophyta</taxon>
        <taxon>Magnoliopsida</taxon>
        <taxon>eudicotyledons</taxon>
        <taxon>Gunneridae</taxon>
        <taxon>Pentapetalae</taxon>
        <taxon>rosids</taxon>
        <taxon>fabids</taxon>
        <taxon>Fabales</taxon>
        <taxon>Fabaceae</taxon>
        <taxon>Papilionoideae</taxon>
        <taxon>50 kb inversion clade</taxon>
        <taxon>NPAAA clade</taxon>
        <taxon>indigoferoid/millettioid clade</taxon>
        <taxon>Phaseoleae</taxon>
        <taxon>Sphenostylis</taxon>
    </lineage>
</organism>
<dbReference type="Gene3D" id="3.40.30.10">
    <property type="entry name" value="Glutaredoxin"/>
    <property type="match status" value="1"/>
</dbReference>
<feature type="region of interest" description="Disordered" evidence="1">
    <location>
        <begin position="185"/>
        <end position="213"/>
    </location>
</feature>
<evidence type="ECO:0000259" key="2">
    <source>
        <dbReference type="Pfam" id="PF00085"/>
    </source>
</evidence>
<feature type="compositionally biased region" description="Polar residues" evidence="1">
    <location>
        <begin position="185"/>
        <end position="207"/>
    </location>
</feature>
<evidence type="ECO:0000313" key="3">
    <source>
        <dbReference type="EMBL" id="CAJ1977365.1"/>
    </source>
</evidence>
<gene>
    <name evidence="3" type="ORF">AYBTSS11_LOCUS29530</name>
</gene>
<dbReference type="AlphaFoldDB" id="A0AA86W3I5"/>
<dbReference type="InterPro" id="IPR036249">
    <property type="entry name" value="Thioredoxin-like_sf"/>
</dbReference>
<protein>
    <recommendedName>
        <fullName evidence="2">Thioredoxin domain-containing protein</fullName>
    </recommendedName>
</protein>
<dbReference type="EMBL" id="OY731407">
    <property type="protein sequence ID" value="CAJ1977365.1"/>
    <property type="molecule type" value="Genomic_DNA"/>
</dbReference>
<sequence length="213" mass="24399">MEKGKIQEVIEQQVLTVARAVEDKIDDEIAALERLDADDIEALRERRLQQMKKMAENRARWISLGHSEYSDIPSEKDFFSVVKASERVVCHFYRENWPCKVVDKHLNLLAKQHIETRFVKINAEKSPFLAEKLKIIVLPTLALIKNAKVEDYVVGFDELGGTDEFSTEELEERLAKAQVISYEGESSFNHARSSAKTTRNVRQSTRADSSDSE</sequence>
<dbReference type="SUPFAM" id="SSF52833">
    <property type="entry name" value="Thioredoxin-like"/>
    <property type="match status" value="1"/>
</dbReference>
<dbReference type="CDD" id="cd02989">
    <property type="entry name" value="Phd_like_TxnDC9"/>
    <property type="match status" value="1"/>
</dbReference>
<proteinExistence type="predicted"/>
<accession>A0AA86W3I5</accession>
<reference evidence="3" key="1">
    <citation type="submission" date="2023-10" db="EMBL/GenBank/DDBJ databases">
        <authorList>
            <person name="Domelevo Entfellner J.-B."/>
        </authorList>
    </citation>
    <scope>NUCLEOTIDE SEQUENCE</scope>
</reference>
<dbReference type="Proteomes" id="UP001189624">
    <property type="component" value="Chromosome 10"/>
</dbReference>
<keyword evidence="4" id="KW-1185">Reference proteome</keyword>
<evidence type="ECO:0000313" key="4">
    <source>
        <dbReference type="Proteomes" id="UP001189624"/>
    </source>
</evidence>
<dbReference type="Gramene" id="rna-AYBTSS11_LOCUS29530">
    <property type="protein sequence ID" value="CAJ1977365.1"/>
    <property type="gene ID" value="gene-AYBTSS11_LOCUS29530"/>
</dbReference>